<protein>
    <submittedName>
        <fullName evidence="6">ABC transporter ATP-binding protein</fullName>
    </submittedName>
</protein>
<dbReference type="PANTHER" id="PTHR43776">
    <property type="entry name" value="TRANSPORT ATP-BINDING PROTEIN"/>
    <property type="match status" value="1"/>
</dbReference>
<keyword evidence="7" id="KW-1185">Reference proteome</keyword>
<dbReference type="Pfam" id="PF00005">
    <property type="entry name" value="ABC_tran"/>
    <property type="match status" value="2"/>
</dbReference>
<dbReference type="PROSITE" id="PS00211">
    <property type="entry name" value="ABC_TRANSPORTER_1"/>
    <property type="match status" value="2"/>
</dbReference>
<evidence type="ECO:0000256" key="4">
    <source>
        <dbReference type="ARBA" id="ARBA00022840"/>
    </source>
</evidence>
<dbReference type="NCBIfam" id="NF007739">
    <property type="entry name" value="PRK10419.1"/>
    <property type="match status" value="2"/>
</dbReference>
<feature type="domain" description="ABC transporter" evidence="5">
    <location>
        <begin position="17"/>
        <end position="267"/>
    </location>
</feature>
<evidence type="ECO:0000256" key="2">
    <source>
        <dbReference type="ARBA" id="ARBA00022448"/>
    </source>
</evidence>
<evidence type="ECO:0000256" key="1">
    <source>
        <dbReference type="ARBA" id="ARBA00005417"/>
    </source>
</evidence>
<dbReference type="InterPro" id="IPR003593">
    <property type="entry name" value="AAA+_ATPase"/>
</dbReference>
<evidence type="ECO:0000313" key="6">
    <source>
        <dbReference type="EMBL" id="WSE34335.1"/>
    </source>
</evidence>
<dbReference type="PROSITE" id="PS50893">
    <property type="entry name" value="ABC_TRANSPORTER_2"/>
    <property type="match status" value="2"/>
</dbReference>
<evidence type="ECO:0000259" key="5">
    <source>
        <dbReference type="PROSITE" id="PS50893"/>
    </source>
</evidence>
<dbReference type="Gene3D" id="3.40.50.300">
    <property type="entry name" value="P-loop containing nucleotide triphosphate hydrolases"/>
    <property type="match status" value="2"/>
</dbReference>
<organism evidence="6 7">
    <name type="scientific">Amycolatopsis rhabdoformis</name>
    <dbReference type="NCBI Taxonomy" id="1448059"/>
    <lineage>
        <taxon>Bacteria</taxon>
        <taxon>Bacillati</taxon>
        <taxon>Actinomycetota</taxon>
        <taxon>Actinomycetes</taxon>
        <taxon>Pseudonocardiales</taxon>
        <taxon>Pseudonocardiaceae</taxon>
        <taxon>Amycolatopsis</taxon>
    </lineage>
</organism>
<reference evidence="6 7" key="1">
    <citation type="journal article" date="2015" name="Int. J. Syst. Evol. Microbiol.">
        <title>Amycolatopsis rhabdoformis sp. nov., an actinomycete isolated from a tropical forest soil.</title>
        <authorList>
            <person name="Souza W.R."/>
            <person name="Silva R.E."/>
            <person name="Goodfellow M."/>
            <person name="Busarakam K."/>
            <person name="Figueiro F.S."/>
            <person name="Ferreira D."/>
            <person name="Rodrigues-Filho E."/>
            <person name="Moraes L.A.B."/>
            <person name="Zucchi T.D."/>
        </authorList>
    </citation>
    <scope>NUCLEOTIDE SEQUENCE [LARGE SCALE GENOMIC DNA]</scope>
    <source>
        <strain evidence="6 7">NCIMB 14900</strain>
    </source>
</reference>
<dbReference type="Proteomes" id="UP001330812">
    <property type="component" value="Chromosome"/>
</dbReference>
<comment type="similarity">
    <text evidence="1">Belongs to the ABC transporter superfamily.</text>
</comment>
<dbReference type="CDD" id="cd03257">
    <property type="entry name" value="ABC_NikE_OppD_transporters"/>
    <property type="match status" value="2"/>
</dbReference>
<dbReference type="SMART" id="SM00382">
    <property type="entry name" value="AAA"/>
    <property type="match status" value="2"/>
</dbReference>
<dbReference type="InterPro" id="IPR050319">
    <property type="entry name" value="ABC_transp_ATP-bind"/>
</dbReference>
<dbReference type="PANTHER" id="PTHR43776:SF7">
    <property type="entry name" value="D,D-DIPEPTIDE TRANSPORT ATP-BINDING PROTEIN DDPF-RELATED"/>
    <property type="match status" value="1"/>
</dbReference>
<dbReference type="InterPro" id="IPR013563">
    <property type="entry name" value="Oligopep_ABC_C"/>
</dbReference>
<dbReference type="InterPro" id="IPR003439">
    <property type="entry name" value="ABC_transporter-like_ATP-bd"/>
</dbReference>
<dbReference type="GO" id="GO:0005524">
    <property type="term" value="F:ATP binding"/>
    <property type="evidence" value="ECO:0007669"/>
    <property type="project" value="UniProtKB-KW"/>
</dbReference>
<dbReference type="NCBIfam" id="NF008453">
    <property type="entry name" value="PRK11308.1"/>
    <property type="match status" value="2"/>
</dbReference>
<keyword evidence="2" id="KW-0813">Transport</keyword>
<feature type="domain" description="ABC transporter" evidence="5">
    <location>
        <begin position="292"/>
        <end position="540"/>
    </location>
</feature>
<dbReference type="Pfam" id="PF08352">
    <property type="entry name" value="oligo_HPY"/>
    <property type="match status" value="2"/>
</dbReference>
<keyword evidence="3" id="KW-0547">Nucleotide-binding</keyword>
<dbReference type="InterPro" id="IPR017871">
    <property type="entry name" value="ABC_transporter-like_CS"/>
</dbReference>
<gene>
    <name evidence="6" type="ORF">VSH64_19925</name>
</gene>
<name>A0ABZ1IIQ5_9PSEU</name>
<keyword evidence="4 6" id="KW-0067">ATP-binding</keyword>
<dbReference type="RefSeq" id="WP_326837141.1">
    <property type="nucleotide sequence ID" value="NZ_CP142149.1"/>
</dbReference>
<dbReference type="EMBL" id="CP142149">
    <property type="protein sequence ID" value="WSE34335.1"/>
    <property type="molecule type" value="Genomic_DNA"/>
</dbReference>
<accession>A0ABZ1IIQ5</accession>
<dbReference type="SUPFAM" id="SSF52540">
    <property type="entry name" value="P-loop containing nucleoside triphosphate hydrolases"/>
    <property type="match status" value="2"/>
</dbReference>
<sequence length="552" mass="59487">MTTPKTDPTHPRVGPVLEVADLAVTYRSWRGEHPAVRAASLELRAGETVAVVGESGSGKSTLAHAVLGLLPPGGRVTGGRIHLGGTEITDAAEPVLREIRGRRIGFVPQDPMTSLNPLRRVGTQVADALVVHGLLDRKDATARAVELLAEAGLREPALRARQYPHELSGGMRQRVLIAIASACRPEVLIADEPTSALDVTVQKRILDRIEAISAETGTAVLMITHDLGVAADRADRIVVMSRGEVVESGPSAQILNRPTQPYTAKLIAAAPGLSGGVPEGTRESGDEDRPLVRVEGLVKEFRVREPGFRGRGLRAVDGVSFEVQRGHVVGIVGESGSGKSTTARLVMRLERPTAGRILVDGANIADARGGALRDLRRRIQFVYQSPYGSLSPRLPVGRIIEEPLREFGIGTRRERRERVRELLDLVSLPASYAEHRPGELSGGQRQRVAIARALAIQPELVVCDEPVSALDVSVQAQILELLTRLHEELSLSLLFISHDLAVVRQLCQDVIVMRAGQVVEAGPTAEVFDHPATDYTRELLAAIPGRRFAEPA</sequence>
<dbReference type="InterPro" id="IPR027417">
    <property type="entry name" value="P-loop_NTPase"/>
</dbReference>
<evidence type="ECO:0000256" key="3">
    <source>
        <dbReference type="ARBA" id="ARBA00022741"/>
    </source>
</evidence>
<proteinExistence type="inferred from homology"/>
<evidence type="ECO:0000313" key="7">
    <source>
        <dbReference type="Proteomes" id="UP001330812"/>
    </source>
</evidence>